<evidence type="ECO:0000259" key="2">
    <source>
        <dbReference type="PROSITE" id="PS50883"/>
    </source>
</evidence>
<dbReference type="InterPro" id="IPR050706">
    <property type="entry name" value="Cyclic-di-GMP_PDE-like"/>
</dbReference>
<sequence>MALREGHLEVHYQPVVDMATRRPIAYEALVRWRHPERGLLLPAEFIEVCEEANLVIPLGEFVLHEACRFIAARPGFTGKVLVNVSTRQIGPADLSGVVTRAIEAHGIDPARLALEITESGMLVATQTAVADLRGLTDMGIALLLDDFGTGYSALSSVLRSPVSGLKLAREFTLRLGDKSTGDRISTAVASLVDSLEMDGIIEGVETEAQYRQALAHGWRLAQGYLFGHPQPEHLIPGARGATPDARHTRRLVYRSARPLQPLPLAPWRSFLPLLRSSLSPSSGPGAASARARRGHARRQRGGPIQETSPARRACRTRRLLTATRTPARSCGHGSRSRRITRAARTVRSCSSAATASGCWGSCSLAKTTRAMRRKRRGTGADGWISAPDRGTVSAAPARCDSTESCVLTPLGCGARALSLTGLDSTPSSVKRKSAKAGRIVVRV</sequence>
<dbReference type="Gene3D" id="3.20.20.450">
    <property type="entry name" value="EAL domain"/>
    <property type="match status" value="1"/>
</dbReference>
<feature type="compositionally biased region" description="Basic residues" evidence="1">
    <location>
        <begin position="290"/>
        <end position="300"/>
    </location>
</feature>
<dbReference type="EMBL" id="BSUN01000001">
    <property type="protein sequence ID" value="GMA34224.1"/>
    <property type="molecule type" value="Genomic_DNA"/>
</dbReference>
<dbReference type="InterPro" id="IPR001633">
    <property type="entry name" value="EAL_dom"/>
</dbReference>
<feature type="region of interest" description="Disordered" evidence="1">
    <location>
        <begin position="278"/>
        <end position="314"/>
    </location>
</feature>
<organism evidence="3 4">
    <name type="scientific">Demequina litorisediminis</name>
    <dbReference type="NCBI Taxonomy" id="1849022"/>
    <lineage>
        <taxon>Bacteria</taxon>
        <taxon>Bacillati</taxon>
        <taxon>Actinomycetota</taxon>
        <taxon>Actinomycetes</taxon>
        <taxon>Micrococcales</taxon>
        <taxon>Demequinaceae</taxon>
        <taxon>Demequina</taxon>
    </lineage>
</organism>
<keyword evidence="4" id="KW-1185">Reference proteome</keyword>
<dbReference type="PANTHER" id="PTHR33121:SF70">
    <property type="entry name" value="SIGNALING PROTEIN YKOW"/>
    <property type="match status" value="1"/>
</dbReference>
<dbReference type="Pfam" id="PF00563">
    <property type="entry name" value="EAL"/>
    <property type="match status" value="1"/>
</dbReference>
<gene>
    <name evidence="3" type="ORF">GCM10025876_04280</name>
</gene>
<dbReference type="Proteomes" id="UP001157125">
    <property type="component" value="Unassembled WGS sequence"/>
</dbReference>
<dbReference type="CDD" id="cd01948">
    <property type="entry name" value="EAL"/>
    <property type="match status" value="1"/>
</dbReference>
<feature type="compositionally biased region" description="Low complexity" evidence="1">
    <location>
        <begin position="278"/>
        <end position="289"/>
    </location>
</feature>
<dbReference type="SMART" id="SM00052">
    <property type="entry name" value="EAL"/>
    <property type="match status" value="1"/>
</dbReference>
<protein>
    <recommendedName>
        <fullName evidence="2">EAL domain-containing protein</fullName>
    </recommendedName>
</protein>
<name>A0ABQ6I8V1_9MICO</name>
<dbReference type="InterPro" id="IPR035919">
    <property type="entry name" value="EAL_sf"/>
</dbReference>
<accession>A0ABQ6I8V1</accession>
<evidence type="ECO:0000256" key="1">
    <source>
        <dbReference type="SAM" id="MobiDB-lite"/>
    </source>
</evidence>
<dbReference type="PROSITE" id="PS50883">
    <property type="entry name" value="EAL"/>
    <property type="match status" value="1"/>
</dbReference>
<proteinExistence type="predicted"/>
<comment type="caution">
    <text evidence="3">The sequence shown here is derived from an EMBL/GenBank/DDBJ whole genome shotgun (WGS) entry which is preliminary data.</text>
</comment>
<evidence type="ECO:0000313" key="4">
    <source>
        <dbReference type="Proteomes" id="UP001157125"/>
    </source>
</evidence>
<dbReference type="SUPFAM" id="SSF141868">
    <property type="entry name" value="EAL domain-like"/>
    <property type="match status" value="1"/>
</dbReference>
<dbReference type="PANTHER" id="PTHR33121">
    <property type="entry name" value="CYCLIC DI-GMP PHOSPHODIESTERASE PDEF"/>
    <property type="match status" value="1"/>
</dbReference>
<reference evidence="4" key="1">
    <citation type="journal article" date="2019" name="Int. J. Syst. Evol. Microbiol.">
        <title>The Global Catalogue of Microorganisms (GCM) 10K type strain sequencing project: providing services to taxonomists for standard genome sequencing and annotation.</title>
        <authorList>
            <consortium name="The Broad Institute Genomics Platform"/>
            <consortium name="The Broad Institute Genome Sequencing Center for Infectious Disease"/>
            <person name="Wu L."/>
            <person name="Ma J."/>
        </authorList>
    </citation>
    <scope>NUCLEOTIDE SEQUENCE [LARGE SCALE GENOMIC DNA]</scope>
    <source>
        <strain evidence="4">NBRC 112299</strain>
    </source>
</reference>
<evidence type="ECO:0000313" key="3">
    <source>
        <dbReference type="EMBL" id="GMA34224.1"/>
    </source>
</evidence>
<feature type="domain" description="EAL" evidence="2">
    <location>
        <begin position="1"/>
        <end position="243"/>
    </location>
</feature>